<accession>A0A4R2JC24</accession>
<dbReference type="InterPro" id="IPR023606">
    <property type="entry name" value="CoA-Trfase_III_dom_1_sf"/>
</dbReference>
<evidence type="ECO:0000313" key="3">
    <source>
        <dbReference type="Proteomes" id="UP000295680"/>
    </source>
</evidence>
<keyword evidence="1 2" id="KW-0808">Transferase</keyword>
<dbReference type="GO" id="GO:0008410">
    <property type="term" value="F:CoA-transferase activity"/>
    <property type="evidence" value="ECO:0007669"/>
    <property type="project" value="TreeGrafter"/>
</dbReference>
<reference evidence="2 3" key="1">
    <citation type="submission" date="2019-03" db="EMBL/GenBank/DDBJ databases">
        <title>Genomic Encyclopedia of Type Strains, Phase IV (KMG-IV): sequencing the most valuable type-strain genomes for metagenomic binning, comparative biology and taxonomic classification.</title>
        <authorList>
            <person name="Goeker M."/>
        </authorList>
    </citation>
    <scope>NUCLEOTIDE SEQUENCE [LARGE SCALE GENOMIC DNA]</scope>
    <source>
        <strain evidence="2 3">DSM 45934</strain>
    </source>
</reference>
<comment type="caution">
    <text evidence="2">The sequence shown here is derived from an EMBL/GenBank/DDBJ whole genome shotgun (WGS) entry which is preliminary data.</text>
</comment>
<sequence>MDHASTGPLSGVTVADFSRVLAGPYCTMLLADLGADVIKVESPAGDDTRQWMPPVTAAGVGTYYLSANRNKRSIALDFADPADAEVAHALAARADVFIHNFKPGGLVRFGLDYQAVRALNPATIYCEISGFGSGGGAHLPGYDLLIQAVSGLMSLTGAPDGEPYRAGVAVMDVMAGLHAAIGILAALHHRTTTGEGQLVEIDLMSSALSALANQTSAYVAGGVVPQRMGNAHLSLYPYEPMATGDGELIIAIGNDRQFRKFAEAIGTPELADDPRFTTVLARNDNRDALRPLLLKGLAGRSAQDWFGVLSAVGVPCGPINDIRGGVELAESLGLDPVVEIDGYRGIRNPITLAETPARYSFAPPRLDEHGDEIRAWLRRD</sequence>
<name>A0A4R2JC24_9PSEU</name>
<dbReference type="InterPro" id="IPR044855">
    <property type="entry name" value="CoA-Trfase_III_dom3_sf"/>
</dbReference>
<proteinExistence type="predicted"/>
<gene>
    <name evidence="2" type="ORF">EV192_110238</name>
</gene>
<dbReference type="OrthoDB" id="9797653at2"/>
<dbReference type="Gene3D" id="3.40.50.10540">
    <property type="entry name" value="Crotonobetainyl-coa:carnitine coa-transferase, domain 1"/>
    <property type="match status" value="1"/>
</dbReference>
<dbReference type="PANTHER" id="PTHR48207:SF3">
    <property type="entry name" value="SUCCINATE--HYDROXYMETHYLGLUTARATE COA-TRANSFERASE"/>
    <property type="match status" value="1"/>
</dbReference>
<dbReference type="PANTHER" id="PTHR48207">
    <property type="entry name" value="SUCCINATE--HYDROXYMETHYLGLUTARATE COA-TRANSFERASE"/>
    <property type="match status" value="1"/>
</dbReference>
<dbReference type="InterPro" id="IPR003673">
    <property type="entry name" value="CoA-Trfase_fam_III"/>
</dbReference>
<dbReference type="InterPro" id="IPR050483">
    <property type="entry name" value="CoA-transferase_III_domain"/>
</dbReference>
<dbReference type="RefSeq" id="WP_132123609.1">
    <property type="nucleotide sequence ID" value="NZ_SLWS01000010.1"/>
</dbReference>
<evidence type="ECO:0000313" key="2">
    <source>
        <dbReference type="EMBL" id="TCO53649.1"/>
    </source>
</evidence>
<dbReference type="Pfam" id="PF02515">
    <property type="entry name" value="CoA_transf_3"/>
    <property type="match status" value="1"/>
</dbReference>
<organism evidence="2 3">
    <name type="scientific">Actinocrispum wychmicini</name>
    <dbReference type="NCBI Taxonomy" id="1213861"/>
    <lineage>
        <taxon>Bacteria</taxon>
        <taxon>Bacillati</taxon>
        <taxon>Actinomycetota</taxon>
        <taxon>Actinomycetes</taxon>
        <taxon>Pseudonocardiales</taxon>
        <taxon>Pseudonocardiaceae</taxon>
        <taxon>Actinocrispum</taxon>
    </lineage>
</organism>
<dbReference type="SUPFAM" id="SSF89796">
    <property type="entry name" value="CoA-transferase family III (CaiB/BaiF)"/>
    <property type="match status" value="1"/>
</dbReference>
<dbReference type="Proteomes" id="UP000295680">
    <property type="component" value="Unassembled WGS sequence"/>
</dbReference>
<protein>
    <submittedName>
        <fullName evidence="2">Crotonobetainyl-CoA:carnitine CoA-transferase CaiB-like acyl-CoA transferase</fullName>
    </submittedName>
</protein>
<evidence type="ECO:0000256" key="1">
    <source>
        <dbReference type="ARBA" id="ARBA00022679"/>
    </source>
</evidence>
<dbReference type="Gene3D" id="3.30.1540.10">
    <property type="entry name" value="formyl-coa transferase, domain 3"/>
    <property type="match status" value="1"/>
</dbReference>
<dbReference type="AlphaFoldDB" id="A0A4R2JC24"/>
<dbReference type="EMBL" id="SLWS01000010">
    <property type="protein sequence ID" value="TCO53649.1"/>
    <property type="molecule type" value="Genomic_DNA"/>
</dbReference>
<keyword evidence="3" id="KW-1185">Reference proteome</keyword>